<dbReference type="Gene3D" id="2.60.40.4270">
    <property type="entry name" value="Listeria-Bacteroides repeat domain"/>
    <property type="match status" value="1"/>
</dbReference>
<accession>A0A6G1ZEF4</accession>
<evidence type="ECO:0000256" key="2">
    <source>
        <dbReference type="SAM" id="SignalP"/>
    </source>
</evidence>
<gene>
    <name evidence="3" type="ORF">GKE01_12040</name>
</gene>
<keyword evidence="2" id="KW-0732">Signal</keyword>
<dbReference type="EMBL" id="WKLP01000016">
    <property type="protein sequence ID" value="MRY12195.1"/>
    <property type="molecule type" value="Genomic_DNA"/>
</dbReference>
<evidence type="ECO:0000313" key="3">
    <source>
        <dbReference type="EMBL" id="MRY12195.1"/>
    </source>
</evidence>
<reference evidence="3" key="1">
    <citation type="journal article" date="2019" name="Nat. Med.">
        <title>A library of human gut bacterial isolates paired with longitudinal multiomics data enables mechanistic microbiome research.</title>
        <authorList>
            <person name="Poyet M."/>
            <person name="Groussin M."/>
            <person name="Gibbons S.M."/>
            <person name="Avila-Pacheco J."/>
            <person name="Jiang X."/>
            <person name="Kearney S.M."/>
            <person name="Perrotta A.R."/>
            <person name="Berdy B."/>
            <person name="Zhao S."/>
            <person name="Lieberman T.D."/>
            <person name="Swanson P.K."/>
            <person name="Smith M."/>
            <person name="Roesemann S."/>
            <person name="Alexander J.E."/>
            <person name="Rich S.A."/>
            <person name="Livny J."/>
            <person name="Vlamakis H."/>
            <person name="Clish C."/>
            <person name="Bullock K."/>
            <person name="Deik A."/>
            <person name="Scott J."/>
            <person name="Pierce K.A."/>
            <person name="Xavier R.J."/>
            <person name="Alm E.J."/>
        </authorList>
    </citation>
    <scope>NUCLEOTIDE SEQUENCE</scope>
    <source>
        <strain evidence="3">BIOML-A4</strain>
    </source>
</reference>
<dbReference type="RefSeq" id="WP_010803708.1">
    <property type="nucleotide sequence ID" value="NZ_CAJSYT010000001.1"/>
</dbReference>
<feature type="signal peptide" evidence="2">
    <location>
        <begin position="1"/>
        <end position="24"/>
    </location>
</feature>
<evidence type="ECO:0008006" key="4">
    <source>
        <dbReference type="Google" id="ProtNLM"/>
    </source>
</evidence>
<dbReference type="GO" id="GO:0030313">
    <property type="term" value="C:cell envelope"/>
    <property type="evidence" value="ECO:0007669"/>
    <property type="project" value="UniProtKB-SubCell"/>
</dbReference>
<name>A0A6G1ZEF4_9BACT</name>
<comment type="subcellular location">
    <subcellularLocation>
        <location evidence="1">Cell envelope</location>
    </subcellularLocation>
</comment>
<dbReference type="AlphaFoldDB" id="A0A6G1ZEF4"/>
<dbReference type="NCBIfam" id="TIGR02543">
    <property type="entry name" value="List_Bact_rpt"/>
    <property type="match status" value="1"/>
</dbReference>
<evidence type="ECO:0000256" key="1">
    <source>
        <dbReference type="ARBA" id="ARBA00004196"/>
    </source>
</evidence>
<dbReference type="InterPro" id="IPR042229">
    <property type="entry name" value="Listeria/Bacterioides_rpt_sf"/>
</dbReference>
<dbReference type="Pfam" id="PF09479">
    <property type="entry name" value="Flg_new"/>
    <property type="match status" value="1"/>
</dbReference>
<sequence length="851" mass="89408">MKHLTSYIFLIIAFLLLGVNGAAAQEKDCPFKVAVVGDNTDISYDNKVLSIRSSDKVTITGDGSLTDWGIEIESRGRLVVTIEDLNIEREGVPLKIKRRVNFSIIIEGTNRFVSKGSSGTAGIEVESSISLRGGGSLTAIGANGDGKTPGGAGIGGDGGSLIIEGGIIHAEGGAGAPGIGSDGTSLIIQGGIIHAKGGAGAPGIGVSDPKKDMTIQIFGGTVTAIGKNTAPGIDGGASSNYPSIAGNAFVIAIDGTDDKGENPATTQINNHTNGLFILGQQQPDNSIVWDSSALVGDVTLESNAEIPDWAEVTIADGQTFTIADGITLVNNGTLTNNGAFTNNGTLSGTVAGVGSLNIGGKEGFDVFNTDGGATFSYNGTEEVLTISRSGYVLIRGRNKDKAVGCGIVIEQSASIRLTLEDLNIKADKAFVYGDESPGVSRGYSLVLQGTNRLTSINGPGMNLYIEVNFRGTGSLTVTGGNGHAGIKAPSLSFFLENNVFVVAIGGKDAASGIEIRNKFYHNRGLFIHGTQEDDGSFSEQYSKLVGSDFTLGGDAEIPDGATVTIDEGQTFTIDAGVTLTNNGTIENNGIIRNKGTLKGKPVEGTGKLYNVITFNANYSASPVLVEKDFLQGDALPSDIFTRSGYTFQGWYDAPDGGTKVETVTEPQTLYARWKAVPVPEPDPEPAPTIYYTVTLPFVEGAATDPVAGDYDVESWSTFRFYLTLDSAYSESQPIVTTDRGETLVPRTSDGAYLVKYVRTDVEVYIDGIEKNNPVANEPIRTAAPEPEIWSEDACLCIRLPEGLPTSPVRIFTAEGRLLDSFRSTPGLNRRQLPTGIYIVQVGATVRKVAIL</sequence>
<comment type="caution">
    <text evidence="3">The sequence shown here is derived from an EMBL/GenBank/DDBJ whole genome shotgun (WGS) entry which is preliminary data.</text>
</comment>
<organism evidence="3">
    <name type="scientific">Parabacteroides goldsteinii</name>
    <dbReference type="NCBI Taxonomy" id="328812"/>
    <lineage>
        <taxon>Bacteria</taxon>
        <taxon>Pseudomonadati</taxon>
        <taxon>Bacteroidota</taxon>
        <taxon>Bacteroidia</taxon>
        <taxon>Bacteroidales</taxon>
        <taxon>Tannerellaceae</taxon>
        <taxon>Parabacteroides</taxon>
    </lineage>
</organism>
<protein>
    <recommendedName>
        <fullName evidence="4">Bacterial repeat domain-containing protein</fullName>
    </recommendedName>
</protein>
<dbReference type="InterPro" id="IPR013378">
    <property type="entry name" value="InlB-like_B-rpt"/>
</dbReference>
<proteinExistence type="predicted"/>
<feature type="chain" id="PRO_5026116198" description="Bacterial repeat domain-containing protein" evidence="2">
    <location>
        <begin position="25"/>
        <end position="851"/>
    </location>
</feature>